<dbReference type="AlphaFoldDB" id="S0FTX6"/>
<keyword evidence="1" id="KW-0812">Transmembrane</keyword>
<dbReference type="Proteomes" id="UP000014216">
    <property type="component" value="Unassembled WGS sequence"/>
</dbReference>
<comment type="caution">
    <text evidence="2">The sequence shown here is derived from an EMBL/GenBank/DDBJ whole genome shotgun (WGS) entry which is preliminary data.</text>
</comment>
<protein>
    <submittedName>
        <fullName evidence="2">Uncharacterized protein</fullName>
    </submittedName>
</protein>
<gene>
    <name evidence="2" type="ORF">Dpo_10c01240</name>
</gene>
<keyword evidence="1" id="KW-1133">Transmembrane helix</keyword>
<sequence>MPKGSVDTKCLRIVNIIMFWALGLGLFLETCFLPEVYLLLGGKIVIKEGILKEMSSLCTIAVVTLWIAVFFAGPVFAGQKPSVDSCNEMGLLDVTCTVCKTGEKLGLITVKAEYDPDYGDCGRRYREARQKCAEFYGRELSETGCKWSHSMGGTTYRGWYPDYCNH</sequence>
<keyword evidence="1" id="KW-0472">Membrane</keyword>
<reference evidence="2 3" key="1">
    <citation type="journal article" date="2013" name="Genome Announc.">
        <title>Draft Genome Sequence of Desulfotignum phosphitoxidans DSM 13687 Strain FiPS-3.</title>
        <authorList>
            <person name="Poehlein A."/>
            <person name="Daniel R."/>
            <person name="Simeonova D.D."/>
        </authorList>
    </citation>
    <scope>NUCLEOTIDE SEQUENCE [LARGE SCALE GENOMIC DNA]</scope>
    <source>
        <strain evidence="2 3">DSM 13687</strain>
    </source>
</reference>
<feature type="transmembrane region" description="Helical" evidence="1">
    <location>
        <begin position="12"/>
        <end position="33"/>
    </location>
</feature>
<organism evidence="2 3">
    <name type="scientific">Desulfotignum phosphitoxidans DSM 13687</name>
    <dbReference type="NCBI Taxonomy" id="1286635"/>
    <lineage>
        <taxon>Bacteria</taxon>
        <taxon>Pseudomonadati</taxon>
        <taxon>Thermodesulfobacteriota</taxon>
        <taxon>Desulfobacteria</taxon>
        <taxon>Desulfobacterales</taxon>
        <taxon>Desulfobacteraceae</taxon>
        <taxon>Desulfotignum</taxon>
    </lineage>
</organism>
<evidence type="ECO:0000256" key="1">
    <source>
        <dbReference type="SAM" id="Phobius"/>
    </source>
</evidence>
<name>S0FTX6_9BACT</name>
<proteinExistence type="predicted"/>
<dbReference type="EMBL" id="APJX01000010">
    <property type="protein sequence ID" value="EMS78130.1"/>
    <property type="molecule type" value="Genomic_DNA"/>
</dbReference>
<feature type="transmembrane region" description="Helical" evidence="1">
    <location>
        <begin position="54"/>
        <end position="77"/>
    </location>
</feature>
<accession>S0FTX6</accession>
<evidence type="ECO:0000313" key="2">
    <source>
        <dbReference type="EMBL" id="EMS78130.1"/>
    </source>
</evidence>
<evidence type="ECO:0000313" key="3">
    <source>
        <dbReference type="Proteomes" id="UP000014216"/>
    </source>
</evidence>
<keyword evidence="3" id="KW-1185">Reference proteome</keyword>